<dbReference type="AlphaFoldDB" id="A0A8J5SX77"/>
<protein>
    <submittedName>
        <fullName evidence="1">Uncharacterized protein</fullName>
    </submittedName>
</protein>
<reference evidence="1" key="1">
    <citation type="journal article" date="2021" name="bioRxiv">
        <title>Whole Genome Assembly and Annotation of Northern Wild Rice, Zizania palustris L., Supports a Whole Genome Duplication in the Zizania Genus.</title>
        <authorList>
            <person name="Haas M."/>
            <person name="Kono T."/>
            <person name="Macchietto M."/>
            <person name="Millas R."/>
            <person name="McGilp L."/>
            <person name="Shao M."/>
            <person name="Duquette J."/>
            <person name="Hirsch C.N."/>
            <person name="Kimball J."/>
        </authorList>
    </citation>
    <scope>NUCLEOTIDE SEQUENCE</scope>
    <source>
        <tissue evidence="1">Fresh leaf tissue</tissue>
    </source>
</reference>
<evidence type="ECO:0000313" key="1">
    <source>
        <dbReference type="EMBL" id="KAG8082550.1"/>
    </source>
</evidence>
<sequence length="189" mass="20238">MEDRAYILSLFDLTEFRENAAAYGGFASSRAPGPAAARPFAGDANTPASLFALPAELTSGCRRPARTCTDAPPVRVAHVAVDSRHTCRFPRRAPRPRHATTCRPKPNVWSMWNGTGHGEIDSLGSGATQAVRASVVSVVTVAQCVRGGFGESIRALRLTWCSARAKEEEGIDSPWPGAIRSALCGWDET</sequence>
<keyword evidence="2" id="KW-1185">Reference proteome</keyword>
<gene>
    <name evidence="1" type="ORF">GUJ93_ZPchr0014g47147</name>
</gene>
<proteinExistence type="predicted"/>
<reference evidence="1" key="2">
    <citation type="submission" date="2021-02" db="EMBL/GenBank/DDBJ databases">
        <authorList>
            <person name="Kimball J.A."/>
            <person name="Haas M.W."/>
            <person name="Macchietto M."/>
            <person name="Kono T."/>
            <person name="Duquette J."/>
            <person name="Shao M."/>
        </authorList>
    </citation>
    <scope>NUCLEOTIDE SEQUENCE</scope>
    <source>
        <tissue evidence="1">Fresh leaf tissue</tissue>
    </source>
</reference>
<dbReference type="Proteomes" id="UP000729402">
    <property type="component" value="Unassembled WGS sequence"/>
</dbReference>
<accession>A0A8J5SX77</accession>
<evidence type="ECO:0000313" key="2">
    <source>
        <dbReference type="Proteomes" id="UP000729402"/>
    </source>
</evidence>
<name>A0A8J5SX77_ZIZPA</name>
<comment type="caution">
    <text evidence="1">The sequence shown here is derived from an EMBL/GenBank/DDBJ whole genome shotgun (WGS) entry which is preliminary data.</text>
</comment>
<dbReference type="EMBL" id="JAAALK010000086">
    <property type="protein sequence ID" value="KAG8082550.1"/>
    <property type="molecule type" value="Genomic_DNA"/>
</dbReference>
<organism evidence="1 2">
    <name type="scientific">Zizania palustris</name>
    <name type="common">Northern wild rice</name>
    <dbReference type="NCBI Taxonomy" id="103762"/>
    <lineage>
        <taxon>Eukaryota</taxon>
        <taxon>Viridiplantae</taxon>
        <taxon>Streptophyta</taxon>
        <taxon>Embryophyta</taxon>
        <taxon>Tracheophyta</taxon>
        <taxon>Spermatophyta</taxon>
        <taxon>Magnoliopsida</taxon>
        <taxon>Liliopsida</taxon>
        <taxon>Poales</taxon>
        <taxon>Poaceae</taxon>
        <taxon>BOP clade</taxon>
        <taxon>Oryzoideae</taxon>
        <taxon>Oryzeae</taxon>
        <taxon>Zizaniinae</taxon>
        <taxon>Zizania</taxon>
    </lineage>
</organism>